<proteinExistence type="predicted"/>
<dbReference type="Proteomes" id="UP000604083">
    <property type="component" value="Unassembled WGS sequence"/>
</dbReference>
<comment type="caution">
    <text evidence="1">The sequence shown here is derived from an EMBL/GenBank/DDBJ whole genome shotgun (WGS) entry which is preliminary data.</text>
</comment>
<gene>
    <name evidence="1" type="ORF">JIN78_13175</name>
</gene>
<evidence type="ECO:0000313" key="1">
    <source>
        <dbReference type="EMBL" id="MBK1835016.1"/>
    </source>
</evidence>
<dbReference type="RefSeq" id="WP_200392450.1">
    <property type="nucleotide sequence ID" value="NZ_JAENIO010000038.1"/>
</dbReference>
<reference evidence="1" key="1">
    <citation type="submission" date="2021-01" db="EMBL/GenBank/DDBJ databases">
        <title>Modified the classification status of verrucomicrobia.</title>
        <authorList>
            <person name="Feng X."/>
        </authorList>
    </citation>
    <scope>NUCLEOTIDE SEQUENCE</scope>
    <source>
        <strain evidence="1">KCTC 12986</strain>
    </source>
</reference>
<keyword evidence="2" id="KW-1185">Reference proteome</keyword>
<evidence type="ECO:0000313" key="2">
    <source>
        <dbReference type="Proteomes" id="UP000604083"/>
    </source>
</evidence>
<dbReference type="EMBL" id="JAENIO010000038">
    <property type="protein sequence ID" value="MBK1835016.1"/>
    <property type="molecule type" value="Genomic_DNA"/>
</dbReference>
<dbReference type="AlphaFoldDB" id="A0A934RSU2"/>
<protein>
    <submittedName>
        <fullName evidence="1">Uncharacterized protein</fullName>
    </submittedName>
</protein>
<sequence>MATILRERPIVMTATENVHVPEGGLFEVHSKPSAGTVTVAKNGLAFEGFDAADDEVREGLYMGPGLITVTITDAAEVTLSRILP</sequence>
<name>A0A934RSU2_9BACT</name>
<organism evidence="1 2">
    <name type="scientific">Roseibacillus ishigakijimensis</name>
    <dbReference type="NCBI Taxonomy" id="454146"/>
    <lineage>
        <taxon>Bacteria</taxon>
        <taxon>Pseudomonadati</taxon>
        <taxon>Verrucomicrobiota</taxon>
        <taxon>Verrucomicrobiia</taxon>
        <taxon>Verrucomicrobiales</taxon>
        <taxon>Verrucomicrobiaceae</taxon>
        <taxon>Roseibacillus</taxon>
    </lineage>
</organism>
<accession>A0A934RSU2</accession>